<evidence type="ECO:0000313" key="5">
    <source>
        <dbReference type="Proteomes" id="UP000184396"/>
    </source>
</evidence>
<dbReference type="Proteomes" id="UP000184396">
    <property type="component" value="Unassembled WGS sequence"/>
</dbReference>
<keyword evidence="5" id="KW-1185">Reference proteome</keyword>
<proteinExistence type="predicted"/>
<feature type="chain" id="PRO_5009915850" evidence="2">
    <location>
        <begin position="23"/>
        <end position="113"/>
    </location>
</feature>
<evidence type="ECO:0000256" key="1">
    <source>
        <dbReference type="ARBA" id="ARBA00022729"/>
    </source>
</evidence>
<protein>
    <submittedName>
        <fullName evidence="4">Por secretion system C-terminal sorting domain-containing protein</fullName>
    </submittedName>
</protein>
<dbReference type="OrthoDB" id="862563at2"/>
<organism evidence="4 5">
    <name type="scientific">Algibacter luteus</name>
    <dbReference type="NCBI Taxonomy" id="1178825"/>
    <lineage>
        <taxon>Bacteria</taxon>
        <taxon>Pseudomonadati</taxon>
        <taxon>Bacteroidota</taxon>
        <taxon>Flavobacteriia</taxon>
        <taxon>Flavobacteriales</taxon>
        <taxon>Flavobacteriaceae</taxon>
        <taxon>Algibacter</taxon>
    </lineage>
</organism>
<feature type="signal peptide" evidence="2">
    <location>
        <begin position="1"/>
        <end position="22"/>
    </location>
</feature>
<dbReference type="EMBL" id="FQYK01000001">
    <property type="protein sequence ID" value="SHI39473.1"/>
    <property type="molecule type" value="Genomic_DNA"/>
</dbReference>
<reference evidence="4 5" key="1">
    <citation type="submission" date="2016-11" db="EMBL/GenBank/DDBJ databases">
        <authorList>
            <person name="Jaros S."/>
            <person name="Januszkiewicz K."/>
            <person name="Wedrychowicz H."/>
        </authorList>
    </citation>
    <scope>NUCLEOTIDE SEQUENCE [LARGE SCALE GENOMIC DNA]</scope>
    <source>
        <strain evidence="4 5">CGMCC 1.12213</strain>
    </source>
</reference>
<evidence type="ECO:0000256" key="2">
    <source>
        <dbReference type="SAM" id="SignalP"/>
    </source>
</evidence>
<dbReference type="AlphaFoldDB" id="A0A1M6ATD1"/>
<name>A0A1M6ATD1_9FLAO</name>
<gene>
    <name evidence="4" type="ORF">SAMN05216261_0597</name>
</gene>
<evidence type="ECO:0000313" key="4">
    <source>
        <dbReference type="EMBL" id="SHI39473.1"/>
    </source>
</evidence>
<keyword evidence="1 2" id="KW-0732">Signal</keyword>
<dbReference type="STRING" id="1178825.SAMN05216261_0597"/>
<dbReference type="NCBIfam" id="TIGR04183">
    <property type="entry name" value="Por_Secre_tail"/>
    <property type="match status" value="1"/>
</dbReference>
<dbReference type="RefSeq" id="WP_026009885.1">
    <property type="nucleotide sequence ID" value="NZ_ALIH01000001.1"/>
</dbReference>
<dbReference type="Pfam" id="PF18962">
    <property type="entry name" value="Por_Secre_tail"/>
    <property type="match status" value="1"/>
</dbReference>
<dbReference type="eggNOG" id="ENOG503332M">
    <property type="taxonomic scope" value="Bacteria"/>
</dbReference>
<evidence type="ECO:0000259" key="3">
    <source>
        <dbReference type="Pfam" id="PF18962"/>
    </source>
</evidence>
<sequence>MKNVYYLLLFVALTCFSSHKMGAQSAVKNPSTQPIIEGLSIYPNPVNKEKSVISIASKLSLIKDIEIFDVLGKRIFATVLTGRELNISNLRKGVYILKITESDISETRKLVIK</sequence>
<accession>A0A1M6ATD1</accession>
<feature type="domain" description="Secretion system C-terminal sorting" evidence="3">
    <location>
        <begin position="41"/>
        <end position="112"/>
    </location>
</feature>
<dbReference type="InterPro" id="IPR026444">
    <property type="entry name" value="Secre_tail"/>
</dbReference>